<sequence>MPERLSPNTLALSHTFLLTCASHLLFHLILHSPLFFFPLSTFHGSLSHPRIIHHHINSLKSNSYLQRNVNFPLILEPLN</sequence>
<reference evidence="2" key="1">
    <citation type="journal article" date="2022" name="Mol. Ecol. Resour.">
        <title>The genomes of chicory, endive, great burdock and yacon provide insights into Asteraceae palaeo-polyploidization history and plant inulin production.</title>
        <authorList>
            <person name="Fan W."/>
            <person name="Wang S."/>
            <person name="Wang H."/>
            <person name="Wang A."/>
            <person name="Jiang F."/>
            <person name="Liu H."/>
            <person name="Zhao H."/>
            <person name="Xu D."/>
            <person name="Zhang Y."/>
        </authorList>
    </citation>
    <scope>NUCLEOTIDE SEQUENCE [LARGE SCALE GENOMIC DNA]</scope>
    <source>
        <strain evidence="2">cv. Niubang</strain>
    </source>
</reference>
<comment type="caution">
    <text evidence="1">The sequence shown here is derived from an EMBL/GenBank/DDBJ whole genome shotgun (WGS) entry which is preliminary data.</text>
</comment>
<protein>
    <submittedName>
        <fullName evidence="1">Uncharacterized protein</fullName>
    </submittedName>
</protein>
<proteinExistence type="predicted"/>
<keyword evidence="2" id="KW-1185">Reference proteome</keyword>
<name>A0ACB9DL76_ARCLA</name>
<organism evidence="1 2">
    <name type="scientific">Arctium lappa</name>
    <name type="common">Greater burdock</name>
    <name type="synonym">Lappa major</name>
    <dbReference type="NCBI Taxonomy" id="4217"/>
    <lineage>
        <taxon>Eukaryota</taxon>
        <taxon>Viridiplantae</taxon>
        <taxon>Streptophyta</taxon>
        <taxon>Embryophyta</taxon>
        <taxon>Tracheophyta</taxon>
        <taxon>Spermatophyta</taxon>
        <taxon>Magnoliopsida</taxon>
        <taxon>eudicotyledons</taxon>
        <taxon>Gunneridae</taxon>
        <taxon>Pentapetalae</taxon>
        <taxon>asterids</taxon>
        <taxon>campanulids</taxon>
        <taxon>Asterales</taxon>
        <taxon>Asteraceae</taxon>
        <taxon>Carduoideae</taxon>
        <taxon>Cardueae</taxon>
        <taxon>Arctiinae</taxon>
        <taxon>Arctium</taxon>
    </lineage>
</organism>
<reference evidence="1 2" key="2">
    <citation type="journal article" date="2022" name="Mol. Ecol. Resour.">
        <title>The genomes of chicory, endive, great burdock and yacon provide insights into Asteraceae paleo-polyploidization history and plant inulin production.</title>
        <authorList>
            <person name="Fan W."/>
            <person name="Wang S."/>
            <person name="Wang H."/>
            <person name="Wang A."/>
            <person name="Jiang F."/>
            <person name="Liu H."/>
            <person name="Zhao H."/>
            <person name="Xu D."/>
            <person name="Zhang Y."/>
        </authorList>
    </citation>
    <scope>NUCLEOTIDE SEQUENCE [LARGE SCALE GENOMIC DNA]</scope>
    <source>
        <strain evidence="2">cv. Niubang</strain>
    </source>
</reference>
<dbReference type="EMBL" id="CM042049">
    <property type="protein sequence ID" value="KAI3747414.1"/>
    <property type="molecule type" value="Genomic_DNA"/>
</dbReference>
<gene>
    <name evidence="1" type="ORF">L6452_09870</name>
</gene>
<evidence type="ECO:0000313" key="2">
    <source>
        <dbReference type="Proteomes" id="UP001055879"/>
    </source>
</evidence>
<evidence type="ECO:0000313" key="1">
    <source>
        <dbReference type="EMBL" id="KAI3747414.1"/>
    </source>
</evidence>
<accession>A0ACB9DL76</accession>
<dbReference type="Proteomes" id="UP001055879">
    <property type="component" value="Linkage Group LG03"/>
</dbReference>